<dbReference type="SMART" id="SM00487">
    <property type="entry name" value="DEXDc"/>
    <property type="match status" value="1"/>
</dbReference>
<evidence type="ECO:0000256" key="9">
    <source>
        <dbReference type="ARBA" id="ARBA00022840"/>
    </source>
</evidence>
<keyword evidence="10" id="KW-0238">DNA-binding</keyword>
<keyword evidence="5" id="KW-0547">Nucleotide-binding</keyword>
<keyword evidence="7" id="KW-0255">Endonuclease</keyword>
<dbReference type="SUPFAM" id="SSF52540">
    <property type="entry name" value="P-loop containing nucleoside triphosphate hydrolases"/>
    <property type="match status" value="2"/>
</dbReference>
<dbReference type="InterPro" id="IPR014001">
    <property type="entry name" value="Helicase_ATP-bd"/>
</dbReference>
<dbReference type="EMBL" id="JAATJH010000002">
    <property type="protein sequence ID" value="NJC25809.1"/>
    <property type="molecule type" value="Genomic_DNA"/>
</dbReference>
<dbReference type="Proteomes" id="UP000770785">
    <property type="component" value="Unassembled WGS sequence"/>
</dbReference>
<dbReference type="InterPro" id="IPR007409">
    <property type="entry name" value="Restrct_endonuc_type1_HsdR_N"/>
</dbReference>
<comment type="caution">
    <text evidence="12">The sequence shown here is derived from an EMBL/GenBank/DDBJ whole genome shotgun (WGS) entry which is preliminary data.</text>
</comment>
<evidence type="ECO:0000256" key="3">
    <source>
        <dbReference type="ARBA" id="ARBA00012654"/>
    </source>
</evidence>
<evidence type="ECO:0000256" key="1">
    <source>
        <dbReference type="ARBA" id="ARBA00000851"/>
    </source>
</evidence>
<keyword evidence="4" id="KW-0540">Nuclease</keyword>
<evidence type="ECO:0000313" key="12">
    <source>
        <dbReference type="EMBL" id="NJC25809.1"/>
    </source>
</evidence>
<evidence type="ECO:0000256" key="6">
    <source>
        <dbReference type="ARBA" id="ARBA00022747"/>
    </source>
</evidence>
<organism evidence="12 13">
    <name type="scientific">Neolewinella antarctica</name>
    <dbReference type="NCBI Taxonomy" id="442734"/>
    <lineage>
        <taxon>Bacteria</taxon>
        <taxon>Pseudomonadati</taxon>
        <taxon>Bacteroidota</taxon>
        <taxon>Saprospiria</taxon>
        <taxon>Saprospirales</taxon>
        <taxon>Lewinellaceae</taxon>
        <taxon>Neolewinella</taxon>
    </lineage>
</organism>
<keyword evidence="6" id="KW-0680">Restriction system</keyword>
<dbReference type="CDD" id="cd22332">
    <property type="entry name" value="HsdR_N"/>
    <property type="match status" value="1"/>
</dbReference>
<evidence type="ECO:0000256" key="4">
    <source>
        <dbReference type="ARBA" id="ARBA00022722"/>
    </source>
</evidence>
<dbReference type="InterPro" id="IPR055180">
    <property type="entry name" value="HsdR_RecA-like_helicase_dom_2"/>
</dbReference>
<dbReference type="Gene3D" id="3.40.50.300">
    <property type="entry name" value="P-loop containing nucleotide triphosphate hydrolases"/>
    <property type="match status" value="2"/>
</dbReference>
<name>A0ABX0X967_9BACT</name>
<evidence type="ECO:0000256" key="7">
    <source>
        <dbReference type="ARBA" id="ARBA00022759"/>
    </source>
</evidence>
<comment type="similarity">
    <text evidence="2">Belongs to the HsdR family.</text>
</comment>
<dbReference type="GO" id="GO:0009035">
    <property type="term" value="F:type I site-specific deoxyribonuclease activity"/>
    <property type="evidence" value="ECO:0007669"/>
    <property type="project" value="UniProtKB-EC"/>
</dbReference>
<dbReference type="Pfam" id="PF18766">
    <property type="entry name" value="SWI2_SNF2"/>
    <property type="match status" value="1"/>
</dbReference>
<keyword evidence="9" id="KW-0067">ATP-binding</keyword>
<keyword evidence="8 12" id="KW-0378">Hydrolase</keyword>
<dbReference type="InterPro" id="IPR040980">
    <property type="entry name" value="SWI2_SNF2"/>
</dbReference>
<sequence length="1032" mass="118607">MNFNEDTRVKIPAILHLCRLGYTYLALSRVQWEEESNIFLAQFRESLLRINPGSTPADVDRAYQDVLLNLGNHDLGEAFFKQLTDQTSFRLLDLEHFGNNSFHVVTELPYKHGDEEFRPDIICLVNGMPLAFVEVKKPNNIRGLHAEQDRMKTRASLPAFRKFMNLTQLMIFSNNMEYDDSTSAILQGAFYAAPAYGKPVFNYFREEEDTDWMVGPEPSDELENQVLKDVNYQTLKHSPDFLLSKAPGTPTNRILTSLLSRDRLEFLLKYAFAYVRESSGLQKHVMRYPQLFATRAIGKKLTAGVKKGIVWHTQGSGKTALAYYNVKYLTEHFRKVGTIPKFYFIVDRLDLLTQASKEFGARGLTVHHVNSRKDFLADIKKQTATHNAGGQAEITVVNIQKFSDDSTATAATDYAIDIQRVYFLDEVHRSYNPRGSFLANLERSDPGAIKIGLTGTPLLSTDYDSKDLFGDYFHKYYYNASIADGYTLRLIREEISTRYKMAMEAALKEVELLKGTFSKKEIYAHEKFVAPMLRYITEDFAESRSAAGPLHADVGAMVVCDSSEQARELYRQFRELEISPSSPALPNNPAPATAQTKNAEMITGEIPHQPYVQQVPSKAALILHDNGSKQDRKDWVDDFKDGKIDYLFVYNMLLTGFDAKRLKKLYLTRIIRRHNLLQALTRVNRTYKDARYGYVVDFADISSEFAATNRDYFNELQAELGDEMEHYSKLFKTEEEINAEIEEIKDFLFAYDTENPEAFSRQLSEITDLETMRGITKQLTGARELYNLIRLKGQREMMDKLDFKMIAVLSREANNRLALLRERDALDNASDNSSLLNMALEDIVFLFTKVGENELRLADELKGNLRQTREALADNFDKRDPEYVSLYEELERLFRGKQLDETGQEDMIANNQALVALRDKVRELNRKNRQLKSRYGGDEKAARVHKRLREKDSISLSDRLLFDSVTCIKDKADDRVLKNQDVLTNEAFFERSLIRSVISEFRTRQKLPLGPKDVTYINQLIVGEYVREFRGL</sequence>
<comment type="catalytic activity">
    <reaction evidence="1">
        <text>Endonucleolytic cleavage of DNA to give random double-stranded fragments with terminal 5'-phosphates, ATP is simultaneously hydrolyzed.</text>
        <dbReference type="EC" id="3.1.21.3"/>
    </reaction>
</comment>
<proteinExistence type="inferred from homology"/>
<dbReference type="EC" id="3.1.21.3" evidence="3"/>
<evidence type="ECO:0000313" key="13">
    <source>
        <dbReference type="Proteomes" id="UP000770785"/>
    </source>
</evidence>
<dbReference type="InterPro" id="IPR051268">
    <property type="entry name" value="Type-I_R_enzyme_R_subunit"/>
</dbReference>
<dbReference type="Pfam" id="PF04313">
    <property type="entry name" value="HSDR_N"/>
    <property type="match status" value="1"/>
</dbReference>
<accession>A0ABX0X967</accession>
<dbReference type="Gene3D" id="3.90.1570.50">
    <property type="match status" value="1"/>
</dbReference>
<feature type="domain" description="Helicase ATP-binding" evidence="11">
    <location>
        <begin position="282"/>
        <end position="494"/>
    </location>
</feature>
<protein>
    <recommendedName>
        <fullName evidence="3">type I site-specific deoxyribonuclease</fullName>
        <ecNumber evidence="3">3.1.21.3</ecNumber>
    </recommendedName>
</protein>
<keyword evidence="13" id="KW-1185">Reference proteome</keyword>
<dbReference type="PANTHER" id="PTHR30195:SF15">
    <property type="entry name" value="TYPE I RESTRICTION ENZYME HINDI ENDONUCLEASE SUBUNIT"/>
    <property type="match status" value="1"/>
</dbReference>
<evidence type="ECO:0000259" key="11">
    <source>
        <dbReference type="SMART" id="SM00487"/>
    </source>
</evidence>
<evidence type="ECO:0000256" key="10">
    <source>
        <dbReference type="ARBA" id="ARBA00023125"/>
    </source>
</evidence>
<evidence type="ECO:0000256" key="8">
    <source>
        <dbReference type="ARBA" id="ARBA00022801"/>
    </source>
</evidence>
<dbReference type="RefSeq" id="WP_168036586.1">
    <property type="nucleotide sequence ID" value="NZ_JAATJH010000002.1"/>
</dbReference>
<dbReference type="PANTHER" id="PTHR30195">
    <property type="entry name" value="TYPE I SITE-SPECIFIC DEOXYRIBONUCLEASE PROTEIN SUBUNIT M AND R"/>
    <property type="match status" value="1"/>
</dbReference>
<evidence type="ECO:0000256" key="5">
    <source>
        <dbReference type="ARBA" id="ARBA00022741"/>
    </source>
</evidence>
<gene>
    <name evidence="12" type="ORF">GGR27_001308</name>
</gene>
<reference evidence="12 13" key="1">
    <citation type="submission" date="2020-03" db="EMBL/GenBank/DDBJ databases">
        <title>Genomic Encyclopedia of Type Strains, Phase IV (KMG-IV): sequencing the most valuable type-strain genomes for metagenomic binning, comparative biology and taxonomic classification.</title>
        <authorList>
            <person name="Goeker M."/>
        </authorList>
    </citation>
    <scope>NUCLEOTIDE SEQUENCE [LARGE SCALE GENOMIC DNA]</scope>
    <source>
        <strain evidence="12 13">DSM 105096</strain>
    </source>
</reference>
<dbReference type="Pfam" id="PF22679">
    <property type="entry name" value="T1R_D3-like"/>
    <property type="match status" value="1"/>
</dbReference>
<evidence type="ECO:0000256" key="2">
    <source>
        <dbReference type="ARBA" id="ARBA00008598"/>
    </source>
</evidence>
<dbReference type="InterPro" id="IPR027417">
    <property type="entry name" value="P-loop_NTPase"/>
</dbReference>